<evidence type="ECO:0000313" key="1">
    <source>
        <dbReference type="EMBL" id="SCL12927.1"/>
    </source>
</evidence>
<accession>A0A1C6R7D7</accession>
<gene>
    <name evidence="1" type="ORF">GA0070616_0067</name>
</gene>
<sequence length="172" mass="18872">MDSIADLSPADRDRYTRMDTLTITPYPTGPEYGCEPAARQVAEAVCRLYGGNAWRAEHKSPAWPHPENELHSELTITINNVRTIVHRHTVPAHTGRDLFALTVDGRAVPAHLPPHALPHQPATIVANLWRDLHQVAPTDCDSLGCPDVPTILTYGAALCPTHAQRYATTGHI</sequence>
<dbReference type="AlphaFoldDB" id="A0A1C6R7D7"/>
<organism evidence="1 2">
    <name type="scientific">Micromonospora nigra</name>
    <dbReference type="NCBI Taxonomy" id="145857"/>
    <lineage>
        <taxon>Bacteria</taxon>
        <taxon>Bacillati</taxon>
        <taxon>Actinomycetota</taxon>
        <taxon>Actinomycetes</taxon>
        <taxon>Micromonosporales</taxon>
        <taxon>Micromonosporaceae</taxon>
        <taxon>Micromonospora</taxon>
    </lineage>
</organism>
<dbReference type="EMBL" id="FMHT01000002">
    <property type="protein sequence ID" value="SCL12927.1"/>
    <property type="molecule type" value="Genomic_DNA"/>
</dbReference>
<keyword evidence="2" id="KW-1185">Reference proteome</keyword>
<dbReference type="RefSeq" id="WP_091074674.1">
    <property type="nucleotide sequence ID" value="NZ_FMHT01000002.1"/>
</dbReference>
<proteinExistence type="predicted"/>
<dbReference type="Proteomes" id="UP000199699">
    <property type="component" value="Unassembled WGS sequence"/>
</dbReference>
<reference evidence="1 2" key="1">
    <citation type="submission" date="2016-06" db="EMBL/GenBank/DDBJ databases">
        <authorList>
            <person name="Kjaerup R.B."/>
            <person name="Dalgaard T.S."/>
            <person name="Juul-Madsen H.R."/>
        </authorList>
    </citation>
    <scope>NUCLEOTIDE SEQUENCE [LARGE SCALE GENOMIC DNA]</scope>
    <source>
        <strain evidence="1 2">DSM 43818</strain>
    </source>
</reference>
<dbReference type="STRING" id="145857.GA0070616_0067"/>
<protein>
    <submittedName>
        <fullName evidence="1">Uncharacterized protein</fullName>
    </submittedName>
</protein>
<name>A0A1C6R7D7_9ACTN</name>
<evidence type="ECO:0000313" key="2">
    <source>
        <dbReference type="Proteomes" id="UP000199699"/>
    </source>
</evidence>